<dbReference type="InterPro" id="IPR048720">
    <property type="entry name" value="PROPPIN"/>
</dbReference>
<reference evidence="5 6" key="1">
    <citation type="journal article" date="2019" name="PLoS Negl. Trop. Dis.">
        <title>Whole genome sequencing of Entamoeba nuttalli reveals mammalian host-related molecular signatures and a novel octapeptide-repeat surface protein.</title>
        <authorList>
            <person name="Tanaka M."/>
            <person name="Makiuchi T."/>
            <person name="Komiyama T."/>
            <person name="Shiina T."/>
            <person name="Osaki K."/>
            <person name="Tachibana H."/>
        </authorList>
    </citation>
    <scope>NUCLEOTIDE SEQUENCE [LARGE SCALE GENOMIC DNA]</scope>
    <source>
        <strain evidence="5 6">P19-061405</strain>
    </source>
</reference>
<dbReference type="SMART" id="SM00320">
    <property type="entry name" value="WD40"/>
    <property type="match status" value="2"/>
</dbReference>
<dbReference type="EMBL" id="BAAFRS010000080">
    <property type="protein sequence ID" value="GAB1221397.1"/>
    <property type="molecule type" value="Genomic_DNA"/>
</dbReference>
<dbReference type="InterPro" id="IPR015943">
    <property type="entry name" value="WD40/YVTN_repeat-like_dom_sf"/>
</dbReference>
<keyword evidence="6" id="KW-1185">Reference proteome</keyword>
<dbReference type="InterPro" id="IPR001680">
    <property type="entry name" value="WD40_rpt"/>
</dbReference>
<evidence type="ECO:0000313" key="6">
    <source>
        <dbReference type="Proteomes" id="UP001628156"/>
    </source>
</evidence>
<proteinExistence type="inferred from homology"/>
<organism evidence="5 6">
    <name type="scientific">Entamoeba nuttalli</name>
    <dbReference type="NCBI Taxonomy" id="412467"/>
    <lineage>
        <taxon>Eukaryota</taxon>
        <taxon>Amoebozoa</taxon>
        <taxon>Evosea</taxon>
        <taxon>Archamoebae</taxon>
        <taxon>Mastigamoebida</taxon>
        <taxon>Entamoebidae</taxon>
        <taxon>Entamoeba</taxon>
    </lineage>
</organism>
<dbReference type="PROSITE" id="PS50082">
    <property type="entry name" value="WD_REPEATS_2"/>
    <property type="match status" value="1"/>
</dbReference>
<evidence type="ECO:0008006" key="7">
    <source>
        <dbReference type="Google" id="ProtNLM"/>
    </source>
</evidence>
<evidence type="ECO:0000256" key="3">
    <source>
        <dbReference type="ARBA" id="ARBA00025740"/>
    </source>
</evidence>
<dbReference type="InterPro" id="IPR036322">
    <property type="entry name" value="WD40_repeat_dom_sf"/>
</dbReference>
<keyword evidence="2" id="KW-0677">Repeat</keyword>
<dbReference type="Gene3D" id="2.130.10.10">
    <property type="entry name" value="YVTN repeat-like/Quinoprotein amine dehydrogenase"/>
    <property type="match status" value="1"/>
</dbReference>
<sequence length="335" mass="37999">MEAPKILTISVNQDFSCFAIGTTFGFRVFGIENGRFRERFKRTLKGGVGIIELYHKSNMLALVGGGTNPAYEPNKVIIWDDYQGKPFGILDYPTEVRAVKLQKNYLFVVVDKKVYVYNFKDLRPLYQYDTGMNNKGLIAVSNDDGKMIAFPSYQEGSIKLVNLETQSEREVQAHIHMVSTMAFSPDSRSLVTASAQGTLLRVWDTNTLKQKNEFRRGQSQADVYSLNFSPNSELIVTNSNRGTVHIYGVEGDSENYNRPSRLSLIMKDTGLYSKCECTIESDVFTLVFFHCPQLQHISIIGISQTGKFIKYQLTKKEDQPVLVFEESLPLDPIYK</sequence>
<accession>A0ABQ0DEV6</accession>
<evidence type="ECO:0000313" key="5">
    <source>
        <dbReference type="EMBL" id="GAB1221397.1"/>
    </source>
</evidence>
<comment type="similarity">
    <text evidence="3">Belongs to the WD repeat PROPPIN family.</text>
</comment>
<evidence type="ECO:0000256" key="4">
    <source>
        <dbReference type="PROSITE-ProRule" id="PRU00221"/>
    </source>
</evidence>
<comment type="caution">
    <text evidence="5">The sequence shown here is derived from an EMBL/GenBank/DDBJ whole genome shotgun (WGS) entry which is preliminary data.</text>
</comment>
<feature type="repeat" description="WD" evidence="4">
    <location>
        <begin position="171"/>
        <end position="213"/>
    </location>
</feature>
<dbReference type="SUPFAM" id="SSF50978">
    <property type="entry name" value="WD40 repeat-like"/>
    <property type="match status" value="1"/>
</dbReference>
<dbReference type="Pfam" id="PF21032">
    <property type="entry name" value="PROPPIN"/>
    <property type="match status" value="1"/>
</dbReference>
<gene>
    <name evidence="5" type="ORF">ENUP19_0080G0035</name>
</gene>
<dbReference type="Proteomes" id="UP001628156">
    <property type="component" value="Unassembled WGS sequence"/>
</dbReference>
<name>A0ABQ0DEV6_9EUKA</name>
<evidence type="ECO:0000256" key="1">
    <source>
        <dbReference type="ARBA" id="ARBA00022574"/>
    </source>
</evidence>
<protein>
    <recommendedName>
        <fullName evidence="7">WD domain, G-beta repeat-containing protein</fullName>
    </recommendedName>
</protein>
<evidence type="ECO:0000256" key="2">
    <source>
        <dbReference type="ARBA" id="ARBA00022737"/>
    </source>
</evidence>
<dbReference type="PANTHER" id="PTHR11227">
    <property type="entry name" value="WD-REPEAT PROTEIN INTERACTING WITH PHOSPHOINOSIDES WIPI -RELATED"/>
    <property type="match status" value="1"/>
</dbReference>
<keyword evidence="1 4" id="KW-0853">WD repeat</keyword>